<organism evidence="1">
    <name type="scientific">marine sediment metagenome</name>
    <dbReference type="NCBI Taxonomy" id="412755"/>
    <lineage>
        <taxon>unclassified sequences</taxon>
        <taxon>metagenomes</taxon>
        <taxon>ecological metagenomes</taxon>
    </lineage>
</organism>
<protein>
    <recommendedName>
        <fullName evidence="2">DOD-type homing endonuclease domain-containing protein</fullName>
    </recommendedName>
</protein>
<sequence>MKSTLLNKNLTHIQYLIATMSYSTLRFIEDLRIEVSKLVSSCELHGGTLSYDKFSEYLGMHVRYIRDTRFKIKNSNSPKYNPEFKFSEDQLKNFLISLSRKLSDIDISRCKEIVFEYIEKNKLLKYRRQQWHFHNPNLKYEFFKSLDTTNKGYYFGLLLADGFISSDGHIGLFLEKKELKLVRRFRNDLHITNKLECIIDRRKKKQSGEYPERYGIRIGCVPMIEDLKELGFLDFKNGKGLKEEFFRNLRQKIALSVLLGFYDGDGEEGAPIIHNSNKQFLEQIRREFNVRHEVKIKKRAGREEVWIKDCDTKDQWYLRIGPDLFNLIMESCEFSMERKRAFYPMRRGRYAYEILRDKIGNKDIINELTYFGPRTKLAEFFGVSFDLFKRLCDELNVKTLPPSYWKRAENINWDLSFDKKIIEFKRKYLGNRS</sequence>
<gene>
    <name evidence="1" type="ORF">LCGC14_0807800</name>
</gene>
<dbReference type="Gene3D" id="3.10.28.10">
    <property type="entry name" value="Homing endonucleases"/>
    <property type="match status" value="1"/>
</dbReference>
<dbReference type="InterPro" id="IPR027434">
    <property type="entry name" value="Homing_endonucl"/>
</dbReference>
<comment type="caution">
    <text evidence="1">The sequence shown here is derived from an EMBL/GenBank/DDBJ whole genome shotgun (WGS) entry which is preliminary data.</text>
</comment>
<evidence type="ECO:0000313" key="1">
    <source>
        <dbReference type="EMBL" id="KKN33047.1"/>
    </source>
</evidence>
<evidence type="ECO:0008006" key="2">
    <source>
        <dbReference type="Google" id="ProtNLM"/>
    </source>
</evidence>
<dbReference type="EMBL" id="LAZR01002210">
    <property type="protein sequence ID" value="KKN33047.1"/>
    <property type="molecule type" value="Genomic_DNA"/>
</dbReference>
<name>A0A0F9Q7R0_9ZZZZ</name>
<reference evidence="1" key="1">
    <citation type="journal article" date="2015" name="Nature">
        <title>Complex archaea that bridge the gap between prokaryotes and eukaryotes.</title>
        <authorList>
            <person name="Spang A."/>
            <person name="Saw J.H."/>
            <person name="Jorgensen S.L."/>
            <person name="Zaremba-Niedzwiedzka K."/>
            <person name="Martijn J."/>
            <person name="Lind A.E."/>
            <person name="van Eijk R."/>
            <person name="Schleper C."/>
            <person name="Guy L."/>
            <person name="Ettema T.J."/>
        </authorList>
    </citation>
    <scope>NUCLEOTIDE SEQUENCE</scope>
</reference>
<proteinExistence type="predicted"/>
<accession>A0A0F9Q7R0</accession>
<dbReference type="AlphaFoldDB" id="A0A0F9Q7R0"/>